<evidence type="ECO:0000259" key="2">
    <source>
        <dbReference type="Pfam" id="PF18545"/>
    </source>
</evidence>
<dbReference type="Pfam" id="PF18545">
    <property type="entry name" value="HalOD1"/>
    <property type="match status" value="1"/>
</dbReference>
<evidence type="ECO:0000256" key="1">
    <source>
        <dbReference type="SAM" id="MobiDB-lite"/>
    </source>
</evidence>
<proteinExistence type="predicted"/>
<dbReference type="InterPro" id="IPR040624">
    <property type="entry name" value="HalOD1"/>
</dbReference>
<evidence type="ECO:0000313" key="4">
    <source>
        <dbReference type="Proteomes" id="UP000605784"/>
    </source>
</evidence>
<keyword evidence="4" id="KW-1185">Reference proteome</keyword>
<dbReference type="EMBL" id="BMOU01000002">
    <property type="protein sequence ID" value="GGN91075.1"/>
    <property type="molecule type" value="Genomic_DNA"/>
</dbReference>
<comment type="caution">
    <text evidence="3">The sequence shown here is derived from an EMBL/GenBank/DDBJ whole genome shotgun (WGS) entry which is preliminary data.</text>
</comment>
<dbReference type="Proteomes" id="UP000605784">
    <property type="component" value="Unassembled WGS sequence"/>
</dbReference>
<reference evidence="3" key="2">
    <citation type="submission" date="2020-09" db="EMBL/GenBank/DDBJ databases">
        <authorList>
            <person name="Sun Q."/>
            <person name="Ohkuma M."/>
        </authorList>
    </citation>
    <scope>NUCLEOTIDE SEQUENCE</scope>
    <source>
        <strain evidence="3">JCM 17820</strain>
    </source>
</reference>
<feature type="compositionally biased region" description="Basic and acidic residues" evidence="1">
    <location>
        <begin position="8"/>
        <end position="17"/>
    </location>
</feature>
<protein>
    <recommendedName>
        <fullName evidence="2">Halobacterial output domain-containing protein</fullName>
    </recommendedName>
</protein>
<name>A0A830GK16_9EURY</name>
<reference evidence="3" key="1">
    <citation type="journal article" date="2014" name="Int. J. Syst. Evol. Microbiol.">
        <title>Complete genome sequence of Corynebacterium casei LMG S-19264T (=DSM 44701T), isolated from a smear-ripened cheese.</title>
        <authorList>
            <consortium name="US DOE Joint Genome Institute (JGI-PGF)"/>
            <person name="Walter F."/>
            <person name="Albersmeier A."/>
            <person name="Kalinowski J."/>
            <person name="Ruckert C."/>
        </authorList>
    </citation>
    <scope>NUCLEOTIDE SEQUENCE</scope>
    <source>
        <strain evidence="3">JCM 17820</strain>
    </source>
</reference>
<evidence type="ECO:0000313" key="3">
    <source>
        <dbReference type="EMBL" id="GGN91075.1"/>
    </source>
</evidence>
<feature type="domain" description="Halobacterial output" evidence="2">
    <location>
        <begin position="28"/>
        <end position="93"/>
    </location>
</feature>
<dbReference type="RefSeq" id="WP_188995816.1">
    <property type="nucleotide sequence ID" value="NZ_BMOU01000002.1"/>
</dbReference>
<organism evidence="3 4">
    <name type="scientific">Haloarcula pellucida</name>
    <dbReference type="NCBI Taxonomy" id="1427151"/>
    <lineage>
        <taxon>Archaea</taxon>
        <taxon>Methanobacteriati</taxon>
        <taxon>Methanobacteriota</taxon>
        <taxon>Stenosarchaea group</taxon>
        <taxon>Halobacteria</taxon>
        <taxon>Halobacteriales</taxon>
        <taxon>Haloarculaceae</taxon>
        <taxon>Haloarcula</taxon>
    </lineage>
</organism>
<dbReference type="AlphaFoldDB" id="A0A830GK16"/>
<feature type="region of interest" description="Disordered" evidence="1">
    <location>
        <begin position="1"/>
        <end position="21"/>
    </location>
</feature>
<sequence>MSHSFTADTRERARGEPVSKQFDWSVTAPSTAVVQVIAAATGTEPTEGTPLYDSVDSGALDTLFGDADGDPDRRFSFTHEGLTVTLTGDGTVSARPIAESASR</sequence>
<gene>
    <name evidence="3" type="ORF">GCM10009030_13600</name>
</gene>
<accession>A0A830GK16</accession>